<evidence type="ECO:0000259" key="2">
    <source>
        <dbReference type="Pfam" id="PF03972"/>
    </source>
</evidence>
<sequence>MQDGSGATAQLAEWVHGMQTATVDVAVAHQVRRLVLDCLGAAVAGSTTEVAGAVRDLVAGMYPGDHATVIGGGRASAAGAALANGTAAHALDIDDGYTPGSVHPSAPAVPAVLAAAQHTGATAETVLRAVAAAVEVTCRVARCAHPATREAGFHNTALAGVLGAAAGVSVVLGLDRAEVASALGVAGSHSGGLFEFLGSGAEVKRLHAGKAARDGLLSAHFARLGVTGPATVLEGTNGYFRAFAGGAWRPADLLDGLGEQWALRDTYVKVHACCRHLHGPIDALLDLRAEHDLGGVTAVRVETYSVAAAHAHTNFESHLDAQMSLPYAVAVTLLDGQAGLAQFDAAHRASPAVAELAGLVEVVAEADLDARYPAERPARVTVHRAGRPPLCREVGQPRGEPSRPLDDDELTAKFRLLADPVLGPDRAARTAAAVWAFDDVADVLSELSDEQEGKSR</sequence>
<accession>A0A229SYQ2</accession>
<dbReference type="OrthoDB" id="9797528at2"/>
<evidence type="ECO:0000256" key="1">
    <source>
        <dbReference type="ARBA" id="ARBA00006174"/>
    </source>
</evidence>
<dbReference type="PANTHER" id="PTHR16943">
    <property type="entry name" value="2-METHYLCITRATE DEHYDRATASE-RELATED"/>
    <property type="match status" value="1"/>
</dbReference>
<evidence type="ECO:0000259" key="3">
    <source>
        <dbReference type="Pfam" id="PF19305"/>
    </source>
</evidence>
<dbReference type="RefSeq" id="WP_093950465.1">
    <property type="nucleotide sequence ID" value="NZ_NMUL01000030.1"/>
</dbReference>
<dbReference type="Pfam" id="PF03972">
    <property type="entry name" value="MmgE_PrpD_N"/>
    <property type="match status" value="1"/>
</dbReference>
<dbReference type="InterPro" id="IPR045337">
    <property type="entry name" value="MmgE_PrpD_C"/>
</dbReference>
<dbReference type="InterPro" id="IPR042183">
    <property type="entry name" value="MmgE/PrpD_sf_1"/>
</dbReference>
<dbReference type="AlphaFoldDB" id="A0A229SYQ2"/>
<gene>
    <name evidence="4" type="ORF">CF165_27520</name>
</gene>
<keyword evidence="5" id="KW-1185">Reference proteome</keyword>
<dbReference type="PANTHER" id="PTHR16943:SF8">
    <property type="entry name" value="2-METHYLCITRATE DEHYDRATASE"/>
    <property type="match status" value="1"/>
</dbReference>
<proteinExistence type="inferred from homology"/>
<feature type="domain" description="MmgE/PrpD C-terminal" evidence="3">
    <location>
        <begin position="271"/>
        <end position="438"/>
    </location>
</feature>
<reference evidence="5" key="1">
    <citation type="submission" date="2017-07" db="EMBL/GenBank/DDBJ databases">
        <title>Comparative genome mining reveals phylogenetic distribution patterns of secondary metabolites in Amycolatopsis.</title>
        <authorList>
            <person name="Adamek M."/>
            <person name="Alanjary M."/>
            <person name="Sales-Ortells H."/>
            <person name="Goodfellow M."/>
            <person name="Bull A.T."/>
            <person name="Kalinowski J."/>
            <person name="Ziemert N."/>
        </authorList>
    </citation>
    <scope>NUCLEOTIDE SEQUENCE [LARGE SCALE GENOMIC DNA]</scope>
    <source>
        <strain evidence="5">H5</strain>
    </source>
</reference>
<dbReference type="InterPro" id="IPR042188">
    <property type="entry name" value="MmgE/PrpD_sf_2"/>
</dbReference>
<comment type="similarity">
    <text evidence="1">Belongs to the PrpD family.</text>
</comment>
<dbReference type="Proteomes" id="UP000215199">
    <property type="component" value="Unassembled WGS sequence"/>
</dbReference>
<feature type="domain" description="MmgE/PrpD N-terminal" evidence="2">
    <location>
        <begin position="10"/>
        <end position="246"/>
    </location>
</feature>
<dbReference type="SUPFAM" id="SSF103378">
    <property type="entry name" value="2-methylcitrate dehydratase PrpD"/>
    <property type="match status" value="1"/>
</dbReference>
<dbReference type="InterPro" id="IPR045336">
    <property type="entry name" value="MmgE_PrpD_N"/>
</dbReference>
<dbReference type="EMBL" id="NMUL01000030">
    <property type="protein sequence ID" value="OXM64096.1"/>
    <property type="molecule type" value="Genomic_DNA"/>
</dbReference>
<protein>
    <submittedName>
        <fullName evidence="4">2-methylcitrate dehydratase</fullName>
    </submittedName>
</protein>
<dbReference type="Gene3D" id="3.30.1330.120">
    <property type="entry name" value="2-methylcitrate dehydratase PrpD"/>
    <property type="match status" value="1"/>
</dbReference>
<dbReference type="GO" id="GO:0016829">
    <property type="term" value="F:lyase activity"/>
    <property type="evidence" value="ECO:0007669"/>
    <property type="project" value="InterPro"/>
</dbReference>
<dbReference type="Gene3D" id="1.10.4100.10">
    <property type="entry name" value="2-methylcitrate dehydratase PrpD"/>
    <property type="match status" value="1"/>
</dbReference>
<evidence type="ECO:0000313" key="5">
    <source>
        <dbReference type="Proteomes" id="UP000215199"/>
    </source>
</evidence>
<organism evidence="4 5">
    <name type="scientific">Amycolatopsis vastitatis</name>
    <dbReference type="NCBI Taxonomy" id="1905142"/>
    <lineage>
        <taxon>Bacteria</taxon>
        <taxon>Bacillati</taxon>
        <taxon>Actinomycetota</taxon>
        <taxon>Actinomycetes</taxon>
        <taxon>Pseudonocardiales</taxon>
        <taxon>Pseudonocardiaceae</taxon>
        <taxon>Amycolatopsis</taxon>
    </lineage>
</organism>
<evidence type="ECO:0000313" key="4">
    <source>
        <dbReference type="EMBL" id="OXM64096.1"/>
    </source>
</evidence>
<dbReference type="InterPro" id="IPR005656">
    <property type="entry name" value="MmgE_PrpD"/>
</dbReference>
<comment type="caution">
    <text evidence="4">The sequence shown here is derived from an EMBL/GenBank/DDBJ whole genome shotgun (WGS) entry which is preliminary data.</text>
</comment>
<dbReference type="Pfam" id="PF19305">
    <property type="entry name" value="MmgE_PrpD_C"/>
    <property type="match status" value="1"/>
</dbReference>
<name>A0A229SYQ2_9PSEU</name>
<dbReference type="InterPro" id="IPR036148">
    <property type="entry name" value="MmgE/PrpD_sf"/>
</dbReference>